<evidence type="ECO:0000256" key="6">
    <source>
        <dbReference type="SAM" id="Phobius"/>
    </source>
</evidence>
<reference evidence="7 8" key="1">
    <citation type="submission" date="2017-03" db="EMBL/GenBank/DDBJ databases">
        <authorList>
            <person name="Afonso C.L."/>
            <person name="Miller P.J."/>
            <person name="Scott M.A."/>
            <person name="Spackman E."/>
            <person name="Goraichik I."/>
            <person name="Dimitrov K.M."/>
            <person name="Suarez D.L."/>
            <person name="Swayne D.E."/>
        </authorList>
    </citation>
    <scope>NUCLEOTIDE SEQUENCE [LARGE SCALE GENOMIC DNA]</scope>
    <source>
        <strain evidence="7">Genome sequencing of Nitrospira japonica strain NJ11</strain>
    </source>
</reference>
<evidence type="ECO:0000313" key="7">
    <source>
        <dbReference type="EMBL" id="SLM50305.1"/>
    </source>
</evidence>
<dbReference type="InterPro" id="IPR050833">
    <property type="entry name" value="Poly_Biosynth_Transport"/>
</dbReference>
<dbReference type="InterPro" id="IPR002797">
    <property type="entry name" value="Polysacc_synth"/>
</dbReference>
<feature type="transmembrane region" description="Helical" evidence="6">
    <location>
        <begin position="211"/>
        <end position="231"/>
    </location>
</feature>
<feature type="transmembrane region" description="Helical" evidence="6">
    <location>
        <begin position="179"/>
        <end position="199"/>
    </location>
</feature>
<name>A0A1W1IBE8_9BACT</name>
<evidence type="ECO:0000256" key="2">
    <source>
        <dbReference type="ARBA" id="ARBA00022475"/>
    </source>
</evidence>
<dbReference type="CDD" id="cd13128">
    <property type="entry name" value="MATE_Wzx_like"/>
    <property type="match status" value="1"/>
</dbReference>
<accession>A0A1W1IBE8</accession>
<feature type="transmembrane region" description="Helical" evidence="6">
    <location>
        <begin position="39"/>
        <end position="60"/>
    </location>
</feature>
<organism evidence="7 8">
    <name type="scientific">Nitrospira japonica</name>
    <dbReference type="NCBI Taxonomy" id="1325564"/>
    <lineage>
        <taxon>Bacteria</taxon>
        <taxon>Pseudomonadati</taxon>
        <taxon>Nitrospirota</taxon>
        <taxon>Nitrospiria</taxon>
        <taxon>Nitrospirales</taxon>
        <taxon>Nitrospiraceae</taxon>
        <taxon>Nitrospira</taxon>
    </lineage>
</organism>
<dbReference type="PANTHER" id="PTHR30250">
    <property type="entry name" value="PST FAMILY PREDICTED COLANIC ACID TRANSPORTER"/>
    <property type="match status" value="1"/>
</dbReference>
<proteinExistence type="predicted"/>
<feature type="transmembrane region" description="Helical" evidence="6">
    <location>
        <begin position="251"/>
        <end position="269"/>
    </location>
</feature>
<sequence length="484" mass="52965">MLTSLGKDVVLYGASDLLFKVLAFSVFPIYAYTFSVRDFGVIELVTAFSMLLTICCSLGLNNAVQRYYWDSDLTEEGKRRLVSTGLLFQSGSTIAVVAAAAICLYAVRQPIEEQYGMSWPLILFALAGLVPSVALQYVLDVLRLQFVPWRYACVAFLKNAVGVGAGLVLILAFGFGVTGIFMGTAVAGLLAVPVGLWLIGKDLEFDFNSGVAQTLFQFGYPFIFSGLAYWALGSIDRWMIAQFSNMDEVGLYGIAFKFAAVVMFLNTAFGQAWSPWAMKVRADRPDYRKVYSEVFSIWFLLLTLAGCALSLFAKELLILTTPERYWPAANILIVAVLGVVFLGTTQITAVGISLEKRTRIFAVSAWVGAALNVALNLVLIPRLGALGAALATTVTYFALSGSYLYWTQRVHPLPLNWTQLLSVFVVGLLSVPVAWTLNGFDTGLRTVLVKVLVMIIPIFLMWRGGLFRETLAAIVPPTGTPVEK</sequence>
<evidence type="ECO:0000256" key="4">
    <source>
        <dbReference type="ARBA" id="ARBA00022989"/>
    </source>
</evidence>
<feature type="transmembrane region" description="Helical" evidence="6">
    <location>
        <begin position="290"/>
        <end position="313"/>
    </location>
</feature>
<comment type="subcellular location">
    <subcellularLocation>
        <location evidence="1">Cell membrane</location>
        <topology evidence="1">Multi-pass membrane protein</topology>
    </subcellularLocation>
</comment>
<dbReference type="KEGG" id="nja:NSJP_4138"/>
<dbReference type="AlphaFoldDB" id="A0A1W1IBE8"/>
<keyword evidence="3 6" id="KW-0812">Transmembrane</keyword>
<evidence type="ECO:0000313" key="8">
    <source>
        <dbReference type="Proteomes" id="UP000192042"/>
    </source>
</evidence>
<dbReference type="OrthoDB" id="9814608at2"/>
<evidence type="ECO:0000256" key="5">
    <source>
        <dbReference type="ARBA" id="ARBA00023136"/>
    </source>
</evidence>
<dbReference type="Proteomes" id="UP000192042">
    <property type="component" value="Chromosome I"/>
</dbReference>
<gene>
    <name evidence="7" type="ORF">NSJP_4138</name>
</gene>
<feature type="transmembrane region" description="Helical" evidence="6">
    <location>
        <begin position="418"/>
        <end position="437"/>
    </location>
</feature>
<feature type="transmembrane region" description="Helical" evidence="6">
    <location>
        <begin position="386"/>
        <end position="406"/>
    </location>
</feature>
<feature type="transmembrane region" description="Helical" evidence="6">
    <location>
        <begin position="9"/>
        <end position="33"/>
    </location>
</feature>
<dbReference type="GO" id="GO:0005886">
    <property type="term" value="C:plasma membrane"/>
    <property type="evidence" value="ECO:0007669"/>
    <property type="project" value="UniProtKB-SubCell"/>
</dbReference>
<keyword evidence="8" id="KW-1185">Reference proteome</keyword>
<evidence type="ECO:0000256" key="1">
    <source>
        <dbReference type="ARBA" id="ARBA00004651"/>
    </source>
</evidence>
<feature type="transmembrane region" description="Helical" evidence="6">
    <location>
        <begin position="81"/>
        <end position="107"/>
    </location>
</feature>
<keyword evidence="2" id="KW-1003">Cell membrane</keyword>
<feature type="transmembrane region" description="Helical" evidence="6">
    <location>
        <begin position="325"/>
        <end position="348"/>
    </location>
</feature>
<evidence type="ECO:0000256" key="3">
    <source>
        <dbReference type="ARBA" id="ARBA00022692"/>
    </source>
</evidence>
<feature type="transmembrane region" description="Helical" evidence="6">
    <location>
        <begin position="151"/>
        <end position="173"/>
    </location>
</feature>
<feature type="transmembrane region" description="Helical" evidence="6">
    <location>
        <begin position="360"/>
        <end position="380"/>
    </location>
</feature>
<feature type="transmembrane region" description="Helical" evidence="6">
    <location>
        <begin position="119"/>
        <end position="139"/>
    </location>
</feature>
<dbReference type="EMBL" id="LT828648">
    <property type="protein sequence ID" value="SLM50305.1"/>
    <property type="molecule type" value="Genomic_DNA"/>
</dbReference>
<keyword evidence="5 6" id="KW-0472">Membrane</keyword>
<keyword evidence="4 6" id="KW-1133">Transmembrane helix</keyword>
<dbReference type="PANTHER" id="PTHR30250:SF11">
    <property type="entry name" value="O-ANTIGEN TRANSPORTER-RELATED"/>
    <property type="match status" value="1"/>
</dbReference>
<dbReference type="RefSeq" id="WP_080888426.1">
    <property type="nucleotide sequence ID" value="NZ_LT828648.1"/>
</dbReference>
<dbReference type="STRING" id="1325564.NSJP_4138"/>
<feature type="transmembrane region" description="Helical" evidence="6">
    <location>
        <begin position="443"/>
        <end position="462"/>
    </location>
</feature>
<dbReference type="Pfam" id="PF01943">
    <property type="entry name" value="Polysacc_synt"/>
    <property type="match status" value="1"/>
</dbReference>
<protein>
    <submittedName>
        <fullName evidence="7">Putative Polysaccharide biosynthesis protein</fullName>
    </submittedName>
</protein>